<accession>A0ABU6SJQ2</accession>
<gene>
    <name evidence="1" type="ORF">PIB30_053668</name>
</gene>
<name>A0ABU6SJQ2_9FABA</name>
<dbReference type="EMBL" id="JASCZI010060816">
    <property type="protein sequence ID" value="MED6136183.1"/>
    <property type="molecule type" value="Genomic_DNA"/>
</dbReference>
<proteinExistence type="predicted"/>
<comment type="caution">
    <text evidence="1">The sequence shown here is derived from an EMBL/GenBank/DDBJ whole genome shotgun (WGS) entry which is preliminary data.</text>
</comment>
<keyword evidence="2" id="KW-1185">Reference proteome</keyword>
<protein>
    <submittedName>
        <fullName evidence="1">Uncharacterized protein</fullName>
    </submittedName>
</protein>
<evidence type="ECO:0000313" key="2">
    <source>
        <dbReference type="Proteomes" id="UP001341840"/>
    </source>
</evidence>
<reference evidence="1 2" key="1">
    <citation type="journal article" date="2023" name="Plants (Basel)">
        <title>Bridging the Gap: Combining Genomics and Transcriptomics Approaches to Understand Stylosanthes scabra, an Orphan Legume from the Brazilian Caatinga.</title>
        <authorList>
            <person name="Ferreira-Neto J.R.C."/>
            <person name="da Silva M.D."/>
            <person name="Binneck E."/>
            <person name="de Melo N.F."/>
            <person name="da Silva R.H."/>
            <person name="de Melo A.L.T.M."/>
            <person name="Pandolfi V."/>
            <person name="Bustamante F.O."/>
            <person name="Brasileiro-Vidal A.C."/>
            <person name="Benko-Iseppon A.M."/>
        </authorList>
    </citation>
    <scope>NUCLEOTIDE SEQUENCE [LARGE SCALE GENOMIC DNA]</scope>
    <source>
        <tissue evidence="1">Leaves</tissue>
    </source>
</reference>
<sequence>MAAFKFIVFLPGGLPKRNKFTCRWILDGSDAKVGKFLDDLLDVKMKKTNLDNLMAIMADPSRMGPWAVLPTGSPSATTVAAAAAAATSTSSFDCL</sequence>
<organism evidence="1 2">
    <name type="scientific">Stylosanthes scabra</name>
    <dbReference type="NCBI Taxonomy" id="79078"/>
    <lineage>
        <taxon>Eukaryota</taxon>
        <taxon>Viridiplantae</taxon>
        <taxon>Streptophyta</taxon>
        <taxon>Embryophyta</taxon>
        <taxon>Tracheophyta</taxon>
        <taxon>Spermatophyta</taxon>
        <taxon>Magnoliopsida</taxon>
        <taxon>eudicotyledons</taxon>
        <taxon>Gunneridae</taxon>
        <taxon>Pentapetalae</taxon>
        <taxon>rosids</taxon>
        <taxon>fabids</taxon>
        <taxon>Fabales</taxon>
        <taxon>Fabaceae</taxon>
        <taxon>Papilionoideae</taxon>
        <taxon>50 kb inversion clade</taxon>
        <taxon>dalbergioids sensu lato</taxon>
        <taxon>Dalbergieae</taxon>
        <taxon>Pterocarpus clade</taxon>
        <taxon>Stylosanthes</taxon>
    </lineage>
</organism>
<dbReference type="Proteomes" id="UP001341840">
    <property type="component" value="Unassembled WGS sequence"/>
</dbReference>
<evidence type="ECO:0000313" key="1">
    <source>
        <dbReference type="EMBL" id="MED6136183.1"/>
    </source>
</evidence>